<feature type="compositionally biased region" description="Polar residues" evidence="1">
    <location>
        <begin position="1121"/>
        <end position="1142"/>
    </location>
</feature>
<feature type="non-terminal residue" evidence="2">
    <location>
        <position position="1"/>
    </location>
</feature>
<organism evidence="2 4">
    <name type="scientific">Rotaria magnacalcarata</name>
    <dbReference type="NCBI Taxonomy" id="392030"/>
    <lineage>
        <taxon>Eukaryota</taxon>
        <taxon>Metazoa</taxon>
        <taxon>Spiralia</taxon>
        <taxon>Gnathifera</taxon>
        <taxon>Rotifera</taxon>
        <taxon>Eurotatoria</taxon>
        <taxon>Bdelloidea</taxon>
        <taxon>Philodinida</taxon>
        <taxon>Philodinidae</taxon>
        <taxon>Rotaria</taxon>
    </lineage>
</organism>
<dbReference type="Gene3D" id="3.90.1290.10">
    <property type="entry name" value="Plakin repeat"/>
    <property type="match status" value="5"/>
</dbReference>
<sequence length="1142" mass="130386">TNIKRGTVKETKTYTLKSAIHPRTRKEIPIRQAIDEGIIDHAKGFYVNSITGENLPISVAIERGLIFTELIDQNAKYVKYIIIEQVIDPITNRRLGITEAIQSGLLNSTVTAYHHPVKQRQMSLMEAYEQGFIIGKLSDQKPSSFIGDQRQQTFYLITNVTDIRTERIYNLQEATEQKLFDRRKCVYIHPITGDEINIGDAVKRGFIQVQAVSSQISTANTRSNLSVRIESQTPTVRPPTAHLVQREKDIIEIESVQRVPKHRRHHHTTTEETIEQHTTNVIDKEVYINRGRSSERPKQRYIEEVIIDDDRSKNRKGTVDIKEERQIIHKEIIIDSDRIKPQPPTHQIIIDETSREREFHVIHPPRPQPPVPPRPTTHISTTKKEYIEEIDHRFKPTPRPDDIHDEQQQSWSEEEWEQWHCIMMVNNQPYRVVWVMNTATGDRLPLQNAYQRSLVDTKQRLFFDEKLNRQSYSFEKAVELGYMGIEPDTASLPIRVDGIDYMVHWVLDSSTKRRIFPRQAITKHMLDAKTGRYINPYNNSQVSLHEAIHLKFVGATEYGSVSDSITVTINGQPYVIKWVYDTVHMKKILPRDALRQGILDIQQNEYRKFDTNDVMTIYDAIQASYIRCTDDDSSSDNSVRPPSIISVDEDELTIATKTATYVITSVIHPLTQKEIKVSEAIDLGILDKETGSYRDLVTNAQYELAEAINEGLVYATIIETKEDTEMMTSSVQEITKKFIVKSVAIDSDSTEKIGGLEAQAVGILNYAQGVYHDRKYGVKIPLDKAIERKLLDVELVSQKKFEEYDLELITDTITEKRITLYKIHGVQNNVLGRMESGAVAVRNQMIDTEAKTFTDFSTGETMTIQEAVNRNLIQAEISEHVERKPLGLSMQNAIRLGFYVAETAQNESIGFEKAVRKNLLDNNRIKLFDPKTSREYSVQDAIERGIIDHESGLIYDPRSRTTYSIREAIRHGIIAVVGAPLVPIKADHETVAAKITSRNRRRHSLAKSSLHFDYNSAPESADEDSQGSGGWHRITSKNRPISPLSADGKRSIRRRTGSSPSRNNTNRFTCRDGDWRTGWKGDDDDDNNDDDTYGRGSKGFVTSANYTSTTTSRTQDKTNNVSNQSQGGRTTSTGFQQKRNFN</sequence>
<feature type="compositionally biased region" description="Polar residues" evidence="1">
    <location>
        <begin position="1057"/>
        <end position="1068"/>
    </location>
</feature>
<feature type="region of interest" description="Disordered" evidence="1">
    <location>
        <begin position="1015"/>
        <end position="1142"/>
    </location>
</feature>
<dbReference type="InterPro" id="IPR035915">
    <property type="entry name" value="Plakin_repeat_sf"/>
</dbReference>
<accession>A0A8S2NT79</accession>
<comment type="caution">
    <text evidence="2">The sequence shown here is derived from an EMBL/GenBank/DDBJ whole genome shotgun (WGS) entry which is preliminary data.</text>
</comment>
<feature type="compositionally biased region" description="Acidic residues" evidence="1">
    <location>
        <begin position="1082"/>
        <end position="1091"/>
    </location>
</feature>
<dbReference type="AlphaFoldDB" id="A0A8S2NT79"/>
<dbReference type="EMBL" id="CAJOBJ010005004">
    <property type="protein sequence ID" value="CAF4018173.1"/>
    <property type="molecule type" value="Genomic_DNA"/>
</dbReference>
<dbReference type="EMBL" id="CAJOBH010006289">
    <property type="protein sequence ID" value="CAF4051132.1"/>
    <property type="molecule type" value="Genomic_DNA"/>
</dbReference>
<proteinExistence type="predicted"/>
<evidence type="ECO:0000313" key="2">
    <source>
        <dbReference type="EMBL" id="CAF4018173.1"/>
    </source>
</evidence>
<evidence type="ECO:0000256" key="1">
    <source>
        <dbReference type="SAM" id="MobiDB-lite"/>
    </source>
</evidence>
<gene>
    <name evidence="3" type="ORF">BYL167_LOCUS16442</name>
    <name evidence="2" type="ORF">GIL414_LOCUS12706</name>
</gene>
<name>A0A8S2NT79_9BILA</name>
<dbReference type="GO" id="GO:0005856">
    <property type="term" value="C:cytoskeleton"/>
    <property type="evidence" value="ECO:0007669"/>
    <property type="project" value="InterPro"/>
</dbReference>
<evidence type="ECO:0000313" key="3">
    <source>
        <dbReference type="EMBL" id="CAF4051132.1"/>
    </source>
</evidence>
<dbReference type="Proteomes" id="UP000681967">
    <property type="component" value="Unassembled WGS sequence"/>
</dbReference>
<protein>
    <submittedName>
        <fullName evidence="2">Uncharacterized protein</fullName>
    </submittedName>
</protein>
<dbReference type="InterPro" id="IPR001101">
    <property type="entry name" value="Plectin_repeat"/>
</dbReference>
<dbReference type="Proteomes" id="UP000681720">
    <property type="component" value="Unassembled WGS sequence"/>
</dbReference>
<feature type="compositionally biased region" description="Low complexity" evidence="1">
    <location>
        <begin position="1102"/>
        <end position="1120"/>
    </location>
</feature>
<dbReference type="SUPFAM" id="SSF75399">
    <property type="entry name" value="Plakin repeat"/>
    <property type="match status" value="4"/>
</dbReference>
<evidence type="ECO:0000313" key="4">
    <source>
        <dbReference type="Proteomes" id="UP000681720"/>
    </source>
</evidence>
<reference evidence="2" key="1">
    <citation type="submission" date="2021-02" db="EMBL/GenBank/DDBJ databases">
        <authorList>
            <person name="Nowell W R."/>
        </authorList>
    </citation>
    <scope>NUCLEOTIDE SEQUENCE</scope>
</reference>
<dbReference type="SMART" id="SM00250">
    <property type="entry name" value="PLEC"/>
    <property type="match status" value="9"/>
</dbReference>
<feature type="compositionally biased region" description="Basic and acidic residues" evidence="1">
    <location>
        <begin position="1069"/>
        <end position="1081"/>
    </location>
</feature>